<comment type="similarity">
    <text evidence="4">Belongs to the PEP-utilizing enzyme family.</text>
</comment>
<dbReference type="RefSeq" id="WP_013011442.1">
    <property type="nucleotide sequence ID" value="NC_013943.1"/>
</dbReference>
<dbReference type="InParanoid" id="D4H2E8"/>
<dbReference type="GO" id="GO:0008986">
    <property type="term" value="F:pyruvate, water dikinase activity"/>
    <property type="evidence" value="ECO:0007669"/>
    <property type="project" value="UniProtKB-EC"/>
</dbReference>
<dbReference type="InterPro" id="IPR006319">
    <property type="entry name" value="PEP_synth"/>
</dbReference>
<evidence type="ECO:0000256" key="3">
    <source>
        <dbReference type="ARBA" id="ARBA00004742"/>
    </source>
</evidence>
<evidence type="ECO:0000259" key="15">
    <source>
        <dbReference type="Pfam" id="PF01326"/>
    </source>
</evidence>
<dbReference type="Proteomes" id="UP000002012">
    <property type="component" value="Chromosome"/>
</dbReference>
<evidence type="ECO:0000256" key="2">
    <source>
        <dbReference type="ARBA" id="ARBA00002988"/>
    </source>
</evidence>
<comment type="function">
    <text evidence="2">Catalyzes the phosphorylation of pyruvate to phosphoenolpyruvate.</text>
</comment>
<dbReference type="EC" id="2.7.9.2" evidence="5"/>
<proteinExistence type="inferred from homology"/>
<comment type="pathway">
    <text evidence="3">Carbohydrate biosynthesis; gluconeogenesis.</text>
</comment>
<evidence type="ECO:0000256" key="14">
    <source>
        <dbReference type="ARBA" id="ARBA00047700"/>
    </source>
</evidence>
<dbReference type="HOGENOM" id="CLU_015408_0_0_0"/>
<dbReference type="SUPFAM" id="SSF56059">
    <property type="entry name" value="Glutathione synthetase ATP-binding domain-like"/>
    <property type="match status" value="1"/>
</dbReference>
<name>D4H2E8_DENA2</name>
<reference evidence="16 17" key="1">
    <citation type="journal article" date="2010" name="Stand. Genomic Sci.">
        <title>Complete genome sequence of Denitrovibrio acetiphilus type strain (N2460).</title>
        <authorList>
            <person name="Kiss H."/>
            <person name="Lang E."/>
            <person name="Lapidus A."/>
            <person name="Copeland A."/>
            <person name="Nolan M."/>
            <person name="Glavina Del Rio T."/>
            <person name="Chen F."/>
            <person name="Lucas S."/>
            <person name="Tice H."/>
            <person name="Cheng J.F."/>
            <person name="Han C."/>
            <person name="Goodwin L."/>
            <person name="Pitluck S."/>
            <person name="Liolios K."/>
            <person name="Pati A."/>
            <person name="Ivanova N."/>
            <person name="Mavromatis K."/>
            <person name="Chen A."/>
            <person name="Palaniappan K."/>
            <person name="Land M."/>
            <person name="Hauser L."/>
            <person name="Chang Y.J."/>
            <person name="Jeffries C.D."/>
            <person name="Detter J.C."/>
            <person name="Brettin T."/>
            <person name="Spring S."/>
            <person name="Rohde M."/>
            <person name="Goker M."/>
            <person name="Woyke T."/>
            <person name="Bristow J."/>
            <person name="Eisen J.A."/>
            <person name="Markowitz V."/>
            <person name="Hugenholtz P."/>
            <person name="Kyrpides N.C."/>
            <person name="Klenk H.P."/>
        </authorList>
    </citation>
    <scope>NUCLEOTIDE SEQUENCE [LARGE SCALE GENOMIC DNA]</scope>
    <source>
        <strain evidence="17">DSM 12809 / NBRC 114555 / N2460</strain>
    </source>
</reference>
<dbReference type="EMBL" id="CP001968">
    <property type="protein sequence ID" value="ADD68939.1"/>
    <property type="molecule type" value="Genomic_DNA"/>
</dbReference>
<dbReference type="GO" id="GO:0005524">
    <property type="term" value="F:ATP binding"/>
    <property type="evidence" value="ECO:0007669"/>
    <property type="project" value="UniProtKB-KW"/>
</dbReference>
<evidence type="ECO:0000256" key="4">
    <source>
        <dbReference type="ARBA" id="ARBA00007837"/>
    </source>
</evidence>
<dbReference type="Gene3D" id="3.30.1490.20">
    <property type="entry name" value="ATP-grasp fold, A domain"/>
    <property type="match status" value="1"/>
</dbReference>
<evidence type="ECO:0000256" key="13">
    <source>
        <dbReference type="ARBA" id="ARBA00033470"/>
    </source>
</evidence>
<dbReference type="InterPro" id="IPR002192">
    <property type="entry name" value="PPDK_AMP/ATP-bd"/>
</dbReference>
<evidence type="ECO:0000256" key="8">
    <source>
        <dbReference type="ARBA" id="ARBA00022723"/>
    </source>
</evidence>
<sequence length="871" mass="99617">MKNDELISTGNESLDSLLSFLRRGDNVVWHTPSVEEYRKFVRSYVDEALIRGNEVHYIRFAEHDPLLEPGIEGVVLHELNASAGFESFSKLVHEHIQQAGERSYFVFDCLSSLLSHWATDSMIANLFMVTCPYLYKLKAMAYFAILKNHHSYSTINKIKNTTQLFLELYKSEDGCYVHPQKVYERSSPTMFLPHKLDSNGCFHPVANSIEATGLFYTLCSLSASEQKKLDAWDRMILQAKEVLASSDLEKQAEVFNTIAGFIIGRDERILQLAKKHFTLRDLISIKARMIGTGFIGGKAAGMLLARKILENSDDSRWGKLLEAHDSYYVGSDVFHTYIIHNGWWDLYIEHKTEKGYLEAGGKLEELMLKGKFPSEIIDQFREMLDYFGQYPIVVRSSSILEDGFGNAFAGKYESFFCSVQGAPEIRLDEFLRNLKRVYASAMCKDALEYRSSKGLAEIDEQMGILIQRVSGCFHNHYYYPHVAGVGLSYNTYVWHDDIDPDAGMLRLVAGLGTRAVNRVKDDYPRIVALNAPDMIPVNDMHDLKRFSQKQLDVLDTRVSGKNAISLYELYDEHFPFDLNKVANHDREAERMLVERGRKRKNIWILTFGRLLKQTDFTHEMKDLMNTIEAEYEYPVDIEFTVNFTEDDSYKINLVQCRPHQTNIISDTKDISAEELEKYSTIFKSKSNFMGGNVVMKIQQVVLVDPYEYSMLKEDEKYQLARAIREINQDIEETGRNTLLLGPGRWGTSTPSLGVPVNFSDINHMNAIGEIEFEEGGLMPELSFGSHFFQDLVESNIFFMALFPNSFECTFTDNTFDSFTDCFSEAVSGLNLAAKAVKVYRFDSSPLVIKSDIKSQDLLLLRRQDSSDVSLY</sequence>
<evidence type="ECO:0000256" key="7">
    <source>
        <dbReference type="ARBA" id="ARBA00022679"/>
    </source>
</evidence>
<dbReference type="OrthoDB" id="9812167at2"/>
<keyword evidence="16" id="KW-0670">Pyruvate</keyword>
<accession>D4H2E8</accession>
<dbReference type="eggNOG" id="COG0574">
    <property type="taxonomic scope" value="Bacteria"/>
</dbReference>
<dbReference type="GO" id="GO:0046872">
    <property type="term" value="F:metal ion binding"/>
    <property type="evidence" value="ECO:0007669"/>
    <property type="project" value="UniProtKB-KW"/>
</dbReference>
<evidence type="ECO:0000313" key="17">
    <source>
        <dbReference type="Proteomes" id="UP000002012"/>
    </source>
</evidence>
<dbReference type="Pfam" id="PF01326">
    <property type="entry name" value="PPDK_N"/>
    <property type="match status" value="1"/>
</dbReference>
<organism evidence="16 17">
    <name type="scientific">Denitrovibrio acetiphilus (strain DSM 12809 / NBRC 114555 / N2460)</name>
    <dbReference type="NCBI Taxonomy" id="522772"/>
    <lineage>
        <taxon>Bacteria</taxon>
        <taxon>Pseudomonadati</taxon>
        <taxon>Deferribacterota</taxon>
        <taxon>Deferribacteres</taxon>
        <taxon>Deferribacterales</taxon>
        <taxon>Geovibrionaceae</taxon>
        <taxon>Denitrovibrio</taxon>
    </lineage>
</organism>
<evidence type="ECO:0000256" key="11">
    <source>
        <dbReference type="ARBA" id="ARBA00022840"/>
    </source>
</evidence>
<keyword evidence="11" id="KW-0067">ATP-binding</keyword>
<evidence type="ECO:0000256" key="9">
    <source>
        <dbReference type="ARBA" id="ARBA00022741"/>
    </source>
</evidence>
<evidence type="ECO:0000256" key="6">
    <source>
        <dbReference type="ARBA" id="ARBA00021623"/>
    </source>
</evidence>
<dbReference type="PANTHER" id="PTHR43030:SF1">
    <property type="entry name" value="PHOSPHOENOLPYRUVATE SYNTHASE"/>
    <property type="match status" value="1"/>
</dbReference>
<keyword evidence="9" id="KW-0547">Nucleotide-binding</keyword>
<evidence type="ECO:0000256" key="5">
    <source>
        <dbReference type="ARBA" id="ARBA00011996"/>
    </source>
</evidence>
<dbReference type="InterPro" id="IPR013815">
    <property type="entry name" value="ATP_grasp_subdomain_1"/>
</dbReference>
<dbReference type="STRING" id="522772.Dacet_2177"/>
<keyword evidence="17" id="KW-1185">Reference proteome</keyword>
<protein>
    <recommendedName>
        <fullName evidence="6">Phosphoenolpyruvate synthase</fullName>
        <ecNumber evidence="5">2.7.9.2</ecNumber>
    </recommendedName>
    <alternativeName>
        <fullName evidence="13">Pyruvate, water dikinase</fullName>
    </alternativeName>
</protein>
<feature type="domain" description="Pyruvate phosphate dikinase AMP/ATP-binding" evidence="15">
    <location>
        <begin position="295"/>
        <end position="668"/>
    </location>
</feature>
<evidence type="ECO:0000256" key="10">
    <source>
        <dbReference type="ARBA" id="ARBA00022777"/>
    </source>
</evidence>
<comment type="cofactor">
    <cofactor evidence="1">
        <name>Mg(2+)</name>
        <dbReference type="ChEBI" id="CHEBI:18420"/>
    </cofactor>
</comment>
<comment type="catalytic activity">
    <reaction evidence="14">
        <text>pyruvate + ATP + H2O = phosphoenolpyruvate + AMP + phosphate + 2 H(+)</text>
        <dbReference type="Rhea" id="RHEA:11364"/>
        <dbReference type="ChEBI" id="CHEBI:15361"/>
        <dbReference type="ChEBI" id="CHEBI:15377"/>
        <dbReference type="ChEBI" id="CHEBI:15378"/>
        <dbReference type="ChEBI" id="CHEBI:30616"/>
        <dbReference type="ChEBI" id="CHEBI:43474"/>
        <dbReference type="ChEBI" id="CHEBI:58702"/>
        <dbReference type="ChEBI" id="CHEBI:456215"/>
        <dbReference type="EC" id="2.7.9.2"/>
    </reaction>
</comment>
<evidence type="ECO:0000313" key="16">
    <source>
        <dbReference type="EMBL" id="ADD68939.1"/>
    </source>
</evidence>
<gene>
    <name evidence="16" type="ordered locus">Dacet_2177</name>
</gene>
<dbReference type="AlphaFoldDB" id="D4H2E8"/>
<evidence type="ECO:0000256" key="12">
    <source>
        <dbReference type="ARBA" id="ARBA00022842"/>
    </source>
</evidence>
<evidence type="ECO:0000256" key="1">
    <source>
        <dbReference type="ARBA" id="ARBA00001946"/>
    </source>
</evidence>
<keyword evidence="7" id="KW-0808">Transferase</keyword>
<keyword evidence="8" id="KW-0479">Metal-binding</keyword>
<keyword evidence="10 16" id="KW-0418">Kinase</keyword>
<keyword evidence="12" id="KW-0460">Magnesium</keyword>
<dbReference type="PaxDb" id="522772-Dacet_2177"/>
<dbReference type="KEGG" id="dap:Dacet_2177"/>
<dbReference type="PANTHER" id="PTHR43030">
    <property type="entry name" value="PHOSPHOENOLPYRUVATE SYNTHASE"/>
    <property type="match status" value="1"/>
</dbReference>